<dbReference type="Pfam" id="PF02321">
    <property type="entry name" value="OEP"/>
    <property type="match status" value="1"/>
</dbReference>
<organism evidence="2 3">
    <name type="scientific">BD1-7 clade bacterium</name>
    <dbReference type="NCBI Taxonomy" id="2029982"/>
    <lineage>
        <taxon>Bacteria</taxon>
        <taxon>Pseudomonadati</taxon>
        <taxon>Pseudomonadota</taxon>
        <taxon>Gammaproteobacteria</taxon>
        <taxon>Cellvibrionales</taxon>
        <taxon>Spongiibacteraceae</taxon>
        <taxon>BD1-7 clade</taxon>
    </lineage>
</organism>
<dbReference type="Proteomes" id="UP000434580">
    <property type="component" value="Unassembled WGS sequence"/>
</dbReference>
<sequence length="456" mass="51139">MFRRPRRYSIGYPYTLTVCVSLLSVAFGSLFLTPKTFAAEHRRTSSIQYAALRLSADRLAEQVLAENAGLRARRFQAQAAEREIDVVNRFDDPTFSYAIAPQSINSDIGTRQIVQFSQPVPWPGKLDIEADMSRARAKAAGYQVTDYQLTLIRQSRSLWSMWWYLHEALAVNEDNKQLLEELQSVVSTQYAAGLGLQQDLLQVQTQQVHVHHQSVVIRQQIKRLRAKINGLQNVRPNAPLPRPERFPNIPTLPIRDTLVDWLTVSHPGLKTLQAQSDVAAASMRLADADDFPDLRLNATWNDLLEPYEKHLQLGVSVNLPFSFGRREANKSVQKSRFYSANATLDDSRSQLMAGLQSNLELVDETAGIIHIYQTELIPKTRQTLEAAKADYQAGRGEFANVILAEQQLLNAQLDLAVSQRDNLDALAEISMLTGGHYWPLLPDDTAASGDAAHGDR</sequence>
<dbReference type="InterPro" id="IPR003423">
    <property type="entry name" value="OMP_efflux"/>
</dbReference>
<dbReference type="EMBL" id="CACSII010000012">
    <property type="protein sequence ID" value="CAA0106030.1"/>
    <property type="molecule type" value="Genomic_DNA"/>
</dbReference>
<protein>
    <recommendedName>
        <fullName evidence="4">Cobalt-zinc-cadmium resistance protein CzcC</fullName>
    </recommendedName>
</protein>
<name>A0A5S9PNF5_9GAMM</name>
<gene>
    <name evidence="2" type="ORF">DPBNPPHM_01232</name>
</gene>
<proteinExistence type="inferred from homology"/>
<comment type="similarity">
    <text evidence="1">Belongs to the outer membrane factor (OMF) (TC 1.B.17) family.</text>
</comment>
<dbReference type="GO" id="GO:0015562">
    <property type="term" value="F:efflux transmembrane transporter activity"/>
    <property type="evidence" value="ECO:0007669"/>
    <property type="project" value="InterPro"/>
</dbReference>
<accession>A0A5S9PNF5</accession>
<reference evidence="2 3" key="1">
    <citation type="submission" date="2019-11" db="EMBL/GenBank/DDBJ databases">
        <authorList>
            <person name="Holert J."/>
        </authorList>
    </citation>
    <scope>NUCLEOTIDE SEQUENCE [LARGE SCALE GENOMIC DNA]</scope>
    <source>
        <strain evidence="2">BC5_2</strain>
    </source>
</reference>
<dbReference type="PANTHER" id="PTHR30203">
    <property type="entry name" value="OUTER MEMBRANE CATION EFFLUX PROTEIN"/>
    <property type="match status" value="1"/>
</dbReference>
<dbReference type="InterPro" id="IPR010131">
    <property type="entry name" value="MdtP/NodT-like"/>
</dbReference>
<evidence type="ECO:0000313" key="2">
    <source>
        <dbReference type="EMBL" id="CAA0106030.1"/>
    </source>
</evidence>
<dbReference type="AlphaFoldDB" id="A0A5S9PNF5"/>
<dbReference type="OrthoDB" id="5740771at2"/>
<dbReference type="SUPFAM" id="SSF56954">
    <property type="entry name" value="Outer membrane efflux proteins (OEP)"/>
    <property type="match status" value="1"/>
</dbReference>
<evidence type="ECO:0000313" key="3">
    <source>
        <dbReference type="Proteomes" id="UP000434580"/>
    </source>
</evidence>
<dbReference type="Gene3D" id="1.20.1600.10">
    <property type="entry name" value="Outer membrane efflux proteins (OEP)"/>
    <property type="match status" value="1"/>
</dbReference>
<evidence type="ECO:0000256" key="1">
    <source>
        <dbReference type="ARBA" id="ARBA00007613"/>
    </source>
</evidence>
<evidence type="ECO:0008006" key="4">
    <source>
        <dbReference type="Google" id="ProtNLM"/>
    </source>
</evidence>